<dbReference type="RefSeq" id="WP_174887880.1">
    <property type="nucleotide sequence ID" value="NZ_CP007055.1"/>
</dbReference>
<evidence type="ECO:0000313" key="2">
    <source>
        <dbReference type="EMBL" id="AHF98295.1"/>
    </source>
</evidence>
<feature type="region of interest" description="Disordered" evidence="1">
    <location>
        <begin position="18"/>
        <end position="74"/>
    </location>
</feature>
<dbReference type="PROSITE" id="PS51257">
    <property type="entry name" value="PROKAR_LIPOPROTEIN"/>
    <property type="match status" value="1"/>
</dbReference>
<dbReference type="KEGG" id="hlr:HALLA_04820"/>
<feature type="compositionally biased region" description="Acidic residues" evidence="1">
    <location>
        <begin position="182"/>
        <end position="191"/>
    </location>
</feature>
<evidence type="ECO:0000313" key="3">
    <source>
        <dbReference type="Proteomes" id="UP000019024"/>
    </source>
</evidence>
<evidence type="ECO:0000256" key="1">
    <source>
        <dbReference type="SAM" id="MobiDB-lite"/>
    </source>
</evidence>
<dbReference type="EMBL" id="CP007055">
    <property type="protein sequence ID" value="AHF98295.1"/>
    <property type="molecule type" value="Genomic_DNA"/>
</dbReference>
<dbReference type="eggNOG" id="arCOG11189">
    <property type="taxonomic scope" value="Archaea"/>
</dbReference>
<dbReference type="Proteomes" id="UP000019024">
    <property type="component" value="Chromosome"/>
</dbReference>
<reference evidence="2 3" key="1">
    <citation type="submission" date="2014-01" db="EMBL/GenBank/DDBJ databases">
        <authorList>
            <consortium name="DOE Joint Genome Institute"/>
            <person name="Anderson I."/>
            <person name="Huntemann M."/>
            <person name="Han J."/>
            <person name="Chen A."/>
            <person name="Kyrpides N."/>
            <person name="Mavromatis K."/>
            <person name="Markowitz V."/>
            <person name="Palaniappan K."/>
            <person name="Ivanova N."/>
            <person name="Schaumberg A."/>
            <person name="Pati A."/>
            <person name="Liolios K."/>
            <person name="Nordberg H.P."/>
            <person name="Cantor M.N."/>
            <person name="Hua S.X."/>
            <person name="Woyke T."/>
        </authorList>
    </citation>
    <scope>NUCLEOTIDE SEQUENCE [LARGE SCALE GENOMIC DNA]</scope>
    <source>
        <strain evidence="2 3">XH-48</strain>
    </source>
</reference>
<dbReference type="GeneID" id="25143834"/>
<feature type="region of interest" description="Disordered" evidence="1">
    <location>
        <begin position="169"/>
        <end position="191"/>
    </location>
</feature>
<name>W0JHX4_9EURY</name>
<accession>W0JHX4</accession>
<dbReference type="AlphaFoldDB" id="W0JHX4"/>
<feature type="compositionally biased region" description="Acidic residues" evidence="1">
    <location>
        <begin position="30"/>
        <end position="53"/>
    </location>
</feature>
<keyword evidence="3" id="KW-1185">Reference proteome</keyword>
<protein>
    <submittedName>
        <fullName evidence="2">Uncharacterized protein</fullName>
    </submittedName>
</protein>
<gene>
    <name evidence="2" type="ORF">HALLA_04820</name>
</gene>
<sequence>MGELTRRRVLAVAGATTMGSVAGCMGSGDDGPDGDAEDGGNESDGGGDGESDGGDSTGTDDGADDAESADRTGTVLGDITVENLDDASHTIDVLVEFDGEIEAWSTEVLETNGDSTTLERNWPSDPGSFRVIARVDGEELREATPADWNDPDCFNLFISVRGDDSVTIASGTSGGPCGSGEADADDTTAAD</sequence>
<dbReference type="HOGENOM" id="CLU_1574935_0_0_2"/>
<dbReference type="OrthoDB" id="205445at2157"/>
<proteinExistence type="predicted"/>
<dbReference type="STRING" id="797299.HALLA_04820"/>
<organism evidence="2 3">
    <name type="scientific">Halostagnicola larsenii XH-48</name>
    <dbReference type="NCBI Taxonomy" id="797299"/>
    <lineage>
        <taxon>Archaea</taxon>
        <taxon>Methanobacteriati</taxon>
        <taxon>Methanobacteriota</taxon>
        <taxon>Stenosarchaea group</taxon>
        <taxon>Halobacteria</taxon>
        <taxon>Halobacteriales</taxon>
        <taxon>Natrialbaceae</taxon>
        <taxon>Halostagnicola</taxon>
    </lineage>
</organism>